<evidence type="ECO:0000259" key="1">
    <source>
        <dbReference type="PROSITE" id="PS51819"/>
    </source>
</evidence>
<evidence type="ECO:0000313" key="2">
    <source>
        <dbReference type="EMBL" id="KAA2265824.1"/>
    </source>
</evidence>
<dbReference type="PANTHER" id="PTHR34109">
    <property type="entry name" value="BNAUNNG04460D PROTEIN-RELATED"/>
    <property type="match status" value="1"/>
</dbReference>
<dbReference type="Proteomes" id="UP000323454">
    <property type="component" value="Unassembled WGS sequence"/>
</dbReference>
<proteinExistence type="predicted"/>
<dbReference type="InterPro" id="IPR029068">
    <property type="entry name" value="Glyas_Bleomycin-R_OHBP_Dase"/>
</dbReference>
<reference evidence="2 3" key="2">
    <citation type="submission" date="2019-09" db="EMBL/GenBank/DDBJ databases">
        <authorList>
            <person name="Jin C."/>
        </authorList>
    </citation>
    <scope>NUCLEOTIDE SEQUENCE [LARGE SCALE GENOMIC DNA]</scope>
    <source>
        <strain evidence="2 3">AN110305</strain>
    </source>
</reference>
<gene>
    <name evidence="2" type="ORF">F0L68_04510</name>
</gene>
<dbReference type="EMBL" id="VUOB01000005">
    <property type="protein sequence ID" value="KAA2265824.1"/>
    <property type="molecule type" value="Genomic_DNA"/>
</dbReference>
<feature type="domain" description="VOC" evidence="1">
    <location>
        <begin position="5"/>
        <end position="127"/>
    </location>
</feature>
<accession>A0A5B2XSF9</accession>
<keyword evidence="3" id="KW-1185">Reference proteome</keyword>
<dbReference type="SUPFAM" id="SSF54593">
    <property type="entry name" value="Glyoxalase/Bleomycin resistance protein/Dihydroxybiphenyl dioxygenase"/>
    <property type="match status" value="1"/>
</dbReference>
<dbReference type="PANTHER" id="PTHR34109:SF1">
    <property type="entry name" value="VOC DOMAIN-CONTAINING PROTEIN"/>
    <property type="match status" value="1"/>
</dbReference>
<dbReference type="RefSeq" id="WP_149848109.1">
    <property type="nucleotide sequence ID" value="NZ_VUOB01000005.1"/>
</dbReference>
<dbReference type="Pfam" id="PF00903">
    <property type="entry name" value="Glyoxalase"/>
    <property type="match status" value="1"/>
</dbReference>
<comment type="caution">
    <text evidence="2">The sequence shown here is derived from an EMBL/GenBank/DDBJ whole genome shotgun (WGS) entry which is preliminary data.</text>
</comment>
<dbReference type="AlphaFoldDB" id="A0A5B2XSF9"/>
<organism evidence="2 3">
    <name type="scientific">Solihabitans fulvus</name>
    <dbReference type="NCBI Taxonomy" id="1892852"/>
    <lineage>
        <taxon>Bacteria</taxon>
        <taxon>Bacillati</taxon>
        <taxon>Actinomycetota</taxon>
        <taxon>Actinomycetes</taxon>
        <taxon>Pseudonocardiales</taxon>
        <taxon>Pseudonocardiaceae</taxon>
        <taxon>Solihabitans</taxon>
    </lineage>
</organism>
<evidence type="ECO:0000313" key="3">
    <source>
        <dbReference type="Proteomes" id="UP000323454"/>
    </source>
</evidence>
<protein>
    <submittedName>
        <fullName evidence="2">VOC family protein</fullName>
    </submittedName>
</protein>
<reference evidence="2 3" key="1">
    <citation type="submission" date="2019-09" db="EMBL/GenBank/DDBJ databases">
        <title>Goodfellowia gen. nov., a new genus of the Pseudonocardineae related to Actinoalloteichus, containing Goodfellowia coeruleoviolacea gen. nov., comb. nov. gen. nov., comb. nov.</title>
        <authorList>
            <person name="Labeda D."/>
        </authorList>
    </citation>
    <scope>NUCLEOTIDE SEQUENCE [LARGE SCALE GENOMIC DNA]</scope>
    <source>
        <strain evidence="2 3">AN110305</strain>
    </source>
</reference>
<dbReference type="InterPro" id="IPR004360">
    <property type="entry name" value="Glyas_Fos-R_dOase_dom"/>
</dbReference>
<sequence length="129" mass="14344">MTEAQANRTTIAPWIPVNDGSRAVEYYTRAFGAVERYRLDDEETGRVIVAQLAIDQAEFWVQEDPDIDQARTGGLIRMIVTVDDPDAVFTKAISAGGTEVATVSEDHGWRVGRFVDPFGHHWEVGRPLA</sequence>
<dbReference type="Gene3D" id="3.10.180.10">
    <property type="entry name" value="2,3-Dihydroxybiphenyl 1,2-Dioxygenase, domain 1"/>
    <property type="match status" value="1"/>
</dbReference>
<dbReference type="OrthoDB" id="9795306at2"/>
<dbReference type="PROSITE" id="PS51819">
    <property type="entry name" value="VOC"/>
    <property type="match status" value="1"/>
</dbReference>
<dbReference type="InterPro" id="IPR037523">
    <property type="entry name" value="VOC_core"/>
</dbReference>
<name>A0A5B2XSF9_9PSEU</name>